<dbReference type="InterPro" id="IPR006664">
    <property type="entry name" value="OMP_bac"/>
</dbReference>
<dbReference type="InterPro" id="IPR006665">
    <property type="entry name" value="OmpA-like"/>
</dbReference>
<dbReference type="SUPFAM" id="SSF103647">
    <property type="entry name" value="TSP type-3 repeat"/>
    <property type="match status" value="2"/>
</dbReference>
<evidence type="ECO:0000256" key="4">
    <source>
        <dbReference type="ARBA" id="ARBA00023237"/>
    </source>
</evidence>
<dbReference type="OrthoDB" id="9805336at2"/>
<dbReference type="AlphaFoldDB" id="A0A238VYM4"/>
<dbReference type="PROSITE" id="PS51123">
    <property type="entry name" value="OMPA_2"/>
    <property type="match status" value="1"/>
</dbReference>
<dbReference type="GO" id="GO:0009279">
    <property type="term" value="C:cell outer membrane"/>
    <property type="evidence" value="ECO:0007669"/>
    <property type="project" value="UniProtKB-SubCell"/>
</dbReference>
<sequence length="471" mass="51946">MKTCNLTSCFFFIAINFLFITTTRSQDKANPWMIGFGVNAIDHYSTNIKGMTSNVGNPTKWYDQFFNLNAHYNYISAPSKLSLSRYINKSFNAELAFTINQITQLGNTTLTKSVPYFAIDANASYNINMLIGDTGFFDPYALLGAGFTMQSGNRDNNVVFKNQGSFNSGLGAKFWIYKGLGLRVQSMLKYFFNDGSYRHFQHSASIIYKFGAYDGDNDGIDDHKDKCPEIYGLKEFDGCPDSDNDGVPDSLDECPDVFGVVALNGCLDTDDDGVLDKDDLCSTIKGKPEFKGCPDTDGDGIIDPRDACPTVAGSGSRNGCPDIDTDGDGVPDNIDKCKLEPGLKSNNGCPIVKEELAATLNELASSILFKNASDVIYPEYKVKLDEMAELMKQNGQLKYRIEGYTDNVGSTDTNYRLSVKRVNTVLNYLIFKGVNQLNLSVKGFGELYPIASNATPEGRALNRRVEIKITN</sequence>
<keyword evidence="4" id="KW-0998">Cell outer membrane</keyword>
<evidence type="ECO:0000313" key="7">
    <source>
        <dbReference type="EMBL" id="SNR39412.1"/>
    </source>
</evidence>
<keyword evidence="8" id="KW-1185">Reference proteome</keyword>
<dbReference type="InterPro" id="IPR003367">
    <property type="entry name" value="Thrombospondin_3-like_rpt"/>
</dbReference>
<gene>
    <name evidence="7" type="ORF">SAMN06265371_102254</name>
</gene>
<accession>A0A238VYM4</accession>
<evidence type="ECO:0000259" key="6">
    <source>
        <dbReference type="PROSITE" id="PS51123"/>
    </source>
</evidence>
<evidence type="ECO:0000256" key="3">
    <source>
        <dbReference type="ARBA" id="ARBA00023136"/>
    </source>
</evidence>
<dbReference type="PROSITE" id="PS00018">
    <property type="entry name" value="EF_HAND_1"/>
    <property type="match status" value="1"/>
</dbReference>
<dbReference type="RefSeq" id="WP_089380444.1">
    <property type="nucleotide sequence ID" value="NZ_FZNT01000002.1"/>
</dbReference>
<evidence type="ECO:0000256" key="2">
    <source>
        <dbReference type="ARBA" id="ARBA00022729"/>
    </source>
</evidence>
<dbReference type="PANTHER" id="PTHR30329:SF21">
    <property type="entry name" value="LIPOPROTEIN YIAD-RELATED"/>
    <property type="match status" value="1"/>
</dbReference>
<dbReference type="Pfam" id="PF00691">
    <property type="entry name" value="OmpA"/>
    <property type="match status" value="1"/>
</dbReference>
<dbReference type="PANTHER" id="PTHR30329">
    <property type="entry name" value="STATOR ELEMENT OF FLAGELLAR MOTOR COMPLEX"/>
    <property type="match status" value="1"/>
</dbReference>
<reference evidence="7 8" key="1">
    <citation type="submission" date="2017-06" db="EMBL/GenBank/DDBJ databases">
        <authorList>
            <person name="Kim H.J."/>
            <person name="Triplett B.A."/>
        </authorList>
    </citation>
    <scope>NUCLEOTIDE SEQUENCE [LARGE SCALE GENOMIC DNA]</scope>
    <source>
        <strain evidence="7 8">DSM 29150</strain>
    </source>
</reference>
<evidence type="ECO:0000256" key="5">
    <source>
        <dbReference type="PROSITE-ProRule" id="PRU00473"/>
    </source>
</evidence>
<dbReference type="GO" id="GO:0005509">
    <property type="term" value="F:calcium ion binding"/>
    <property type="evidence" value="ECO:0007669"/>
    <property type="project" value="InterPro"/>
</dbReference>
<evidence type="ECO:0000256" key="1">
    <source>
        <dbReference type="ARBA" id="ARBA00004442"/>
    </source>
</evidence>
<dbReference type="Gene3D" id="3.30.1330.60">
    <property type="entry name" value="OmpA-like domain"/>
    <property type="match status" value="1"/>
</dbReference>
<dbReference type="Pfam" id="PF02412">
    <property type="entry name" value="TSP_3"/>
    <property type="match status" value="2"/>
</dbReference>
<dbReference type="InterPro" id="IPR050330">
    <property type="entry name" value="Bact_OuterMem_StrucFunc"/>
</dbReference>
<feature type="domain" description="OmpA-like" evidence="6">
    <location>
        <begin position="356"/>
        <end position="471"/>
    </location>
</feature>
<dbReference type="CDD" id="cd07185">
    <property type="entry name" value="OmpA_C-like"/>
    <property type="match status" value="1"/>
</dbReference>
<dbReference type="Proteomes" id="UP000198384">
    <property type="component" value="Unassembled WGS sequence"/>
</dbReference>
<comment type="subcellular location">
    <subcellularLocation>
        <location evidence="1">Cell outer membrane</location>
    </subcellularLocation>
</comment>
<dbReference type="SUPFAM" id="SSF103088">
    <property type="entry name" value="OmpA-like"/>
    <property type="match status" value="1"/>
</dbReference>
<evidence type="ECO:0000313" key="8">
    <source>
        <dbReference type="Proteomes" id="UP000198384"/>
    </source>
</evidence>
<dbReference type="GO" id="GO:0007155">
    <property type="term" value="P:cell adhesion"/>
    <property type="evidence" value="ECO:0007669"/>
    <property type="project" value="InterPro"/>
</dbReference>
<dbReference type="InterPro" id="IPR036737">
    <property type="entry name" value="OmpA-like_sf"/>
</dbReference>
<dbReference type="EMBL" id="FZNT01000002">
    <property type="protein sequence ID" value="SNR39412.1"/>
    <property type="molecule type" value="Genomic_DNA"/>
</dbReference>
<proteinExistence type="predicted"/>
<dbReference type="PRINTS" id="PR01021">
    <property type="entry name" value="OMPADOMAIN"/>
</dbReference>
<dbReference type="InterPro" id="IPR028974">
    <property type="entry name" value="TSP_type-3_rpt"/>
</dbReference>
<dbReference type="InterPro" id="IPR018247">
    <property type="entry name" value="EF_Hand_1_Ca_BS"/>
</dbReference>
<name>A0A238VYM4_9FLAO</name>
<keyword evidence="2" id="KW-0732">Signal</keyword>
<keyword evidence="3 5" id="KW-0472">Membrane</keyword>
<organism evidence="7 8">
    <name type="scientific">Lutibacter agarilyticus</name>
    <dbReference type="NCBI Taxonomy" id="1109740"/>
    <lineage>
        <taxon>Bacteria</taxon>
        <taxon>Pseudomonadati</taxon>
        <taxon>Bacteroidota</taxon>
        <taxon>Flavobacteriia</taxon>
        <taxon>Flavobacteriales</taxon>
        <taxon>Flavobacteriaceae</taxon>
        <taxon>Lutibacter</taxon>
    </lineage>
</organism>
<protein>
    <submittedName>
        <fullName evidence="7">Outer membrane protein OmpA</fullName>
    </submittedName>
</protein>
<dbReference type="Gene3D" id="4.10.1080.10">
    <property type="entry name" value="TSP type-3 repeat"/>
    <property type="match status" value="1"/>
</dbReference>